<organism evidence="2">
    <name type="scientific">Sylvanvirus sp</name>
    <dbReference type="NCBI Taxonomy" id="2487774"/>
    <lineage>
        <taxon>Viruses</taxon>
    </lineage>
</organism>
<name>A0A3G5ALI7_9VIRU</name>
<sequence>MIHSYSSPYHILVFLKLFTMFGLFSHVGFVPPGDLTVETANDSVLSSFTPHSSFFKFCHLRTTPVFQYGHELDLESEIGFPGLGEIVFKEDIKNTSPTTRLTSETTVKLKHEDLYNSNISIRNEAKLLCVLKNTANSFRLNSDIEVVSESSKNTPQFFRGRIQVNDLKYPANVGGIDMAFGSDKNSNDVHETMTRWFMNNHRTSMGISRCSSVTNRHQDLSHFFIATSLIPSKWSIGLESFDRSENREPYSRYIQMGSQLRGESWKLSTLARWAVFPPTSPLFQLSGYYKTSTLFGTLELSGRSTIERSHHMKDAMLEMKALISKGASKFYATVSSIPLEHARKLVVGVKHPLGDHGHIVIQGSVSKDLVQGHGHIQATSCKAGIGFSFDF</sequence>
<gene>
    <name evidence="2" type="ORF">Sylvanvirus11_2</name>
</gene>
<keyword evidence="1" id="KW-0812">Transmembrane</keyword>
<feature type="transmembrane region" description="Helical" evidence="1">
    <location>
        <begin position="12"/>
        <end position="30"/>
    </location>
</feature>
<proteinExistence type="predicted"/>
<keyword evidence="1" id="KW-0472">Membrane</keyword>
<protein>
    <submittedName>
        <fullName evidence="2">Uncharacterized protein</fullName>
    </submittedName>
</protein>
<dbReference type="EMBL" id="MK072517">
    <property type="protein sequence ID" value="AYV86839.1"/>
    <property type="molecule type" value="Genomic_DNA"/>
</dbReference>
<evidence type="ECO:0000256" key="1">
    <source>
        <dbReference type="SAM" id="Phobius"/>
    </source>
</evidence>
<evidence type="ECO:0000313" key="2">
    <source>
        <dbReference type="EMBL" id="AYV86839.1"/>
    </source>
</evidence>
<reference evidence="2" key="1">
    <citation type="submission" date="2018-10" db="EMBL/GenBank/DDBJ databases">
        <title>Hidden diversity of soil giant viruses.</title>
        <authorList>
            <person name="Schulz F."/>
            <person name="Alteio L."/>
            <person name="Goudeau D."/>
            <person name="Ryan E.M."/>
            <person name="Malmstrom R.R."/>
            <person name="Blanchard J."/>
            <person name="Woyke T."/>
        </authorList>
    </citation>
    <scope>NUCLEOTIDE SEQUENCE</scope>
    <source>
        <strain evidence="2">SYV1</strain>
    </source>
</reference>
<keyword evidence="1" id="KW-1133">Transmembrane helix</keyword>
<accession>A0A3G5ALI7</accession>